<evidence type="ECO:0000256" key="4">
    <source>
        <dbReference type="ARBA" id="ARBA00013194"/>
    </source>
</evidence>
<dbReference type="GO" id="GO:0051083">
    <property type="term" value="P:'de novo' cotranslational protein folding"/>
    <property type="evidence" value="ECO:0007669"/>
    <property type="project" value="TreeGrafter"/>
</dbReference>
<dbReference type="PANTHER" id="PTHR30560">
    <property type="entry name" value="TRIGGER FACTOR CHAPERONE AND PEPTIDYL-PROLYL CIS/TRANS ISOMERASE"/>
    <property type="match status" value="1"/>
</dbReference>
<dbReference type="AlphaFoldDB" id="A0A1J4TR20"/>
<dbReference type="GO" id="GO:0005737">
    <property type="term" value="C:cytoplasm"/>
    <property type="evidence" value="ECO:0007669"/>
    <property type="project" value="UniProtKB-SubCell"/>
</dbReference>
<dbReference type="InterPro" id="IPR036611">
    <property type="entry name" value="Trigger_fac_ribosome-bd_sf"/>
</dbReference>
<dbReference type="InterPro" id="IPR008881">
    <property type="entry name" value="Trigger_fac_ribosome-bd_bac"/>
</dbReference>
<name>A0A1J4TR20_9BACT</name>
<dbReference type="SUPFAM" id="SSF102735">
    <property type="entry name" value="Trigger factor ribosome-binding domain"/>
    <property type="match status" value="1"/>
</dbReference>
<protein>
    <recommendedName>
        <fullName evidence="5">Trigger factor</fullName>
        <ecNumber evidence="4">5.2.1.8</ecNumber>
    </recommendedName>
    <alternativeName>
        <fullName evidence="9">PPIase</fullName>
    </alternativeName>
</protein>
<dbReference type="SUPFAM" id="SSF109998">
    <property type="entry name" value="Triger factor/SurA peptide-binding domain-like"/>
    <property type="match status" value="1"/>
</dbReference>
<evidence type="ECO:0000259" key="11">
    <source>
        <dbReference type="Pfam" id="PF05698"/>
    </source>
</evidence>
<feature type="domain" description="Trigger factor C-terminal" evidence="11">
    <location>
        <begin position="144"/>
        <end position="255"/>
    </location>
</feature>
<evidence type="ECO:0000313" key="13">
    <source>
        <dbReference type="Proteomes" id="UP000183120"/>
    </source>
</evidence>
<dbReference type="EC" id="5.2.1.8" evidence="4"/>
<dbReference type="GO" id="GO:0003755">
    <property type="term" value="F:peptidyl-prolyl cis-trans isomerase activity"/>
    <property type="evidence" value="ECO:0007669"/>
    <property type="project" value="UniProtKB-KW"/>
</dbReference>
<dbReference type="Pfam" id="PF05698">
    <property type="entry name" value="Trigger_C"/>
    <property type="match status" value="1"/>
</dbReference>
<dbReference type="GO" id="GO:0043335">
    <property type="term" value="P:protein unfolding"/>
    <property type="evidence" value="ECO:0007669"/>
    <property type="project" value="TreeGrafter"/>
</dbReference>
<dbReference type="Pfam" id="PF05697">
    <property type="entry name" value="Trigger_N"/>
    <property type="match status" value="1"/>
</dbReference>
<evidence type="ECO:0000259" key="10">
    <source>
        <dbReference type="Pfam" id="PF05697"/>
    </source>
</evidence>
<evidence type="ECO:0000256" key="8">
    <source>
        <dbReference type="ARBA" id="ARBA00023235"/>
    </source>
</evidence>
<keyword evidence="7" id="KW-0143">Chaperone</keyword>
<dbReference type="PANTHER" id="PTHR30560:SF3">
    <property type="entry name" value="TRIGGER FACTOR-LIKE PROTEIN TIG, CHLOROPLASTIC"/>
    <property type="match status" value="1"/>
</dbReference>
<evidence type="ECO:0000256" key="2">
    <source>
        <dbReference type="ARBA" id="ARBA00004496"/>
    </source>
</evidence>
<dbReference type="Proteomes" id="UP000183120">
    <property type="component" value="Unassembled WGS sequence"/>
</dbReference>
<dbReference type="GO" id="GO:0015031">
    <property type="term" value="P:protein transport"/>
    <property type="evidence" value="ECO:0007669"/>
    <property type="project" value="InterPro"/>
</dbReference>
<evidence type="ECO:0000256" key="9">
    <source>
        <dbReference type="ARBA" id="ARBA00029986"/>
    </source>
</evidence>
<feature type="domain" description="Trigger factor ribosome-binding bacterial" evidence="10">
    <location>
        <begin position="6"/>
        <end position="130"/>
    </location>
</feature>
<dbReference type="InterPro" id="IPR037041">
    <property type="entry name" value="Trigger_fac_C_sf"/>
</dbReference>
<dbReference type="InterPro" id="IPR005215">
    <property type="entry name" value="Trig_fac"/>
</dbReference>
<keyword evidence="6" id="KW-0697">Rotamase</keyword>
<accession>A0A1J4TR20</accession>
<dbReference type="Gene3D" id="1.10.3120.10">
    <property type="entry name" value="Trigger factor, C-terminal domain"/>
    <property type="match status" value="1"/>
</dbReference>
<keyword evidence="8" id="KW-0413">Isomerase</keyword>
<sequence>MHTSIVKNLPKATVEIQITIPWTDIKETYDNIFNNVLKGTEIPGFRKGKVPKKLVEDKIDKTKIYEEVVKQIIPKVYAQILEENKLVPVSTPKFELIKAKENEEWIIKATIALKPKINLKGYKEKIKEIKQGKTKIWVPGESTDKKEEKKLTLDDIVRALAEEVEIEFSDILISDETNRLLSNLIDQTQKLGLTIEQYLTAKGKTIESIRAEYANQSVRNLTIEFALSEIADKENIVVTQKDIDDLINKVEKDEDRDKLKKDSYYLAHLIRQQKTLDFLASL</sequence>
<dbReference type="GO" id="GO:0044183">
    <property type="term" value="F:protein folding chaperone"/>
    <property type="evidence" value="ECO:0007669"/>
    <property type="project" value="TreeGrafter"/>
</dbReference>
<dbReference type="Gene3D" id="3.30.70.1050">
    <property type="entry name" value="Trigger factor ribosome-binding domain"/>
    <property type="match status" value="1"/>
</dbReference>
<dbReference type="InterPro" id="IPR008880">
    <property type="entry name" value="Trigger_fac_C"/>
</dbReference>
<evidence type="ECO:0000256" key="3">
    <source>
        <dbReference type="ARBA" id="ARBA00005464"/>
    </source>
</evidence>
<dbReference type="GO" id="GO:0043022">
    <property type="term" value="F:ribosome binding"/>
    <property type="evidence" value="ECO:0007669"/>
    <property type="project" value="TreeGrafter"/>
</dbReference>
<evidence type="ECO:0000256" key="1">
    <source>
        <dbReference type="ARBA" id="ARBA00000971"/>
    </source>
</evidence>
<evidence type="ECO:0000256" key="6">
    <source>
        <dbReference type="ARBA" id="ARBA00023110"/>
    </source>
</evidence>
<dbReference type="EMBL" id="MNUY01000058">
    <property type="protein sequence ID" value="OIO13467.1"/>
    <property type="molecule type" value="Genomic_DNA"/>
</dbReference>
<proteinExistence type="inferred from homology"/>
<comment type="caution">
    <text evidence="12">The sequence shown here is derived from an EMBL/GenBank/DDBJ whole genome shotgun (WGS) entry which is preliminary data.</text>
</comment>
<evidence type="ECO:0000256" key="7">
    <source>
        <dbReference type="ARBA" id="ARBA00023186"/>
    </source>
</evidence>
<reference evidence="12 13" key="1">
    <citation type="journal article" date="2016" name="Environ. Microbiol.">
        <title>Genomic resolution of a cold subsurface aquifer community provides metabolic insights for novel microbes adapted to high CO concentrations.</title>
        <authorList>
            <person name="Probst A.J."/>
            <person name="Castelle C.J."/>
            <person name="Singh A."/>
            <person name="Brown C.T."/>
            <person name="Anantharaman K."/>
            <person name="Sharon I."/>
            <person name="Hug L.A."/>
            <person name="Burstein D."/>
            <person name="Emerson J.B."/>
            <person name="Thomas B.C."/>
            <person name="Banfield J.F."/>
        </authorList>
    </citation>
    <scope>NUCLEOTIDE SEQUENCE [LARGE SCALE GENOMIC DNA]</scope>
    <source>
        <strain evidence="12">CG1_02_37_22</strain>
    </source>
</reference>
<dbReference type="STRING" id="1805209.AUJ73_03790"/>
<comment type="catalytic activity">
    <reaction evidence="1">
        <text>[protein]-peptidylproline (omega=180) = [protein]-peptidylproline (omega=0)</text>
        <dbReference type="Rhea" id="RHEA:16237"/>
        <dbReference type="Rhea" id="RHEA-COMP:10747"/>
        <dbReference type="Rhea" id="RHEA-COMP:10748"/>
        <dbReference type="ChEBI" id="CHEBI:83833"/>
        <dbReference type="ChEBI" id="CHEBI:83834"/>
        <dbReference type="EC" id="5.2.1.8"/>
    </reaction>
</comment>
<organism evidence="12 13">
    <name type="scientific">Candidatus Gottesmanbacteria bacterium CG1_02_37_22</name>
    <dbReference type="NCBI Taxonomy" id="1805209"/>
    <lineage>
        <taxon>Bacteria</taxon>
        <taxon>Candidatus Gottesmaniibacteriota</taxon>
    </lineage>
</organism>
<comment type="subcellular location">
    <subcellularLocation>
        <location evidence="2">Cytoplasm</location>
    </subcellularLocation>
</comment>
<dbReference type="InterPro" id="IPR027304">
    <property type="entry name" value="Trigger_fact/SurA_dom_sf"/>
</dbReference>
<comment type="similarity">
    <text evidence="3">Belongs to the FKBP-type PPIase family. Tig subfamily.</text>
</comment>
<gene>
    <name evidence="12" type="ORF">AUJ73_03790</name>
</gene>
<evidence type="ECO:0000313" key="12">
    <source>
        <dbReference type="EMBL" id="OIO13467.1"/>
    </source>
</evidence>
<evidence type="ECO:0000256" key="5">
    <source>
        <dbReference type="ARBA" id="ARBA00016902"/>
    </source>
</evidence>